<keyword evidence="1 4" id="KW-0639">Primosome</keyword>
<accession>A0A432XJC0</accession>
<dbReference type="InterPro" id="IPR023646">
    <property type="entry name" value="Prisomal_replication_PriB"/>
</dbReference>
<dbReference type="InterPro" id="IPR000424">
    <property type="entry name" value="Primosome_PriB/ssb"/>
</dbReference>
<dbReference type="Proteomes" id="UP000286678">
    <property type="component" value="Unassembled WGS sequence"/>
</dbReference>
<dbReference type="GO" id="GO:0003697">
    <property type="term" value="F:single-stranded DNA binding"/>
    <property type="evidence" value="ECO:0007669"/>
    <property type="project" value="UniProtKB-UniRule"/>
</dbReference>
<evidence type="ECO:0000313" key="5">
    <source>
        <dbReference type="EMBL" id="RUO48687.1"/>
    </source>
</evidence>
<evidence type="ECO:0000256" key="2">
    <source>
        <dbReference type="ARBA" id="ARBA00022705"/>
    </source>
</evidence>
<evidence type="ECO:0000256" key="3">
    <source>
        <dbReference type="ARBA" id="ARBA00023125"/>
    </source>
</evidence>
<proteinExistence type="inferred from homology"/>
<dbReference type="PIRSF" id="PIRSF003135">
    <property type="entry name" value="Primosomal_n"/>
    <property type="match status" value="1"/>
</dbReference>
<dbReference type="Pfam" id="PF22657">
    <property type="entry name" value="SSB_1"/>
    <property type="match status" value="1"/>
</dbReference>
<dbReference type="GO" id="GO:0006269">
    <property type="term" value="P:DNA replication, synthesis of primer"/>
    <property type="evidence" value="ECO:0007669"/>
    <property type="project" value="UniProtKB-KW"/>
</dbReference>
<comment type="similarity">
    <text evidence="4">Belongs to the PriB family.</text>
</comment>
<dbReference type="OrthoDB" id="9180733at2"/>
<dbReference type="EMBL" id="PIPT01000003">
    <property type="protein sequence ID" value="RUO48687.1"/>
    <property type="molecule type" value="Genomic_DNA"/>
</dbReference>
<evidence type="ECO:0000256" key="1">
    <source>
        <dbReference type="ARBA" id="ARBA00022515"/>
    </source>
</evidence>
<dbReference type="NCBIfam" id="TIGR04418">
    <property type="entry name" value="PriB_gamma"/>
    <property type="match status" value="1"/>
</dbReference>
<comment type="function">
    <text evidence="4">Involved in the restart of stalled replication forks, which reloads the replicative helicase on sites other than the origin of replication; the PriA-PriB pathway is the major replication restart pathway. During primosome assembly it facilitates complex formation between PriA and DnaT on DNA; stabilizes PriA on DNA. Stimulates the DNA unwinding activity of PriA helicase.</text>
</comment>
<evidence type="ECO:0000256" key="4">
    <source>
        <dbReference type="HAMAP-Rule" id="MF_00720"/>
    </source>
</evidence>
<protein>
    <recommendedName>
        <fullName evidence="4">Replication restart protein PriB</fullName>
    </recommendedName>
</protein>
<dbReference type="RefSeq" id="WP_126833328.1">
    <property type="nucleotide sequence ID" value="NZ_PIPT01000003.1"/>
</dbReference>
<name>A0A432XJC0_9GAMM</name>
<comment type="subunit">
    <text evidence="4">Homodimer. Interacts with PriA and DnaT. Component of the replication restart primosome. Primosome assembly occurs via a 'hand-off' mechanism. PriA binds to replication forks, subsequently PriB then DnaT bind; DnaT then displaces ssDNA to generate the helicase loading substrate.</text>
</comment>
<dbReference type="InterPro" id="IPR012340">
    <property type="entry name" value="NA-bd_OB-fold"/>
</dbReference>
<keyword evidence="2 4" id="KW-0235">DNA replication</keyword>
<dbReference type="Gene3D" id="2.40.50.140">
    <property type="entry name" value="Nucleic acid-binding proteins"/>
    <property type="match status" value="1"/>
</dbReference>
<dbReference type="SUPFAM" id="SSF50249">
    <property type="entry name" value="Nucleic acid-binding proteins"/>
    <property type="match status" value="1"/>
</dbReference>
<gene>
    <name evidence="4" type="primary">priB</name>
    <name evidence="5" type="ORF">CWE21_04805</name>
</gene>
<sequence>MELSNQLVLGGSVSKPPKLTTSPAGISHLRFVLDHQSEQQEAGYPRRSFVRVLVVLGGEAAKQWTHELTVGSQVQVTGFLNRIEDKNGVGKLVLHAQQLVKI</sequence>
<keyword evidence="3 4" id="KW-0238">DNA-binding</keyword>
<organism evidence="5 6">
    <name type="scientific">Pseudidiomarina aquimaris</name>
    <dbReference type="NCBI Taxonomy" id="641841"/>
    <lineage>
        <taxon>Bacteria</taxon>
        <taxon>Pseudomonadati</taxon>
        <taxon>Pseudomonadota</taxon>
        <taxon>Gammaproteobacteria</taxon>
        <taxon>Alteromonadales</taxon>
        <taxon>Idiomarinaceae</taxon>
        <taxon>Pseudidiomarina</taxon>
    </lineage>
</organism>
<dbReference type="HAMAP" id="MF_00720">
    <property type="entry name" value="PriB"/>
    <property type="match status" value="1"/>
</dbReference>
<dbReference type="GO" id="GO:1990077">
    <property type="term" value="C:primosome complex"/>
    <property type="evidence" value="ECO:0007669"/>
    <property type="project" value="UniProtKB-UniRule"/>
</dbReference>
<dbReference type="AlphaFoldDB" id="A0A432XJC0"/>
<keyword evidence="6" id="KW-1185">Reference proteome</keyword>
<reference evidence="6" key="1">
    <citation type="journal article" date="2018" name="Front. Microbiol.">
        <title>Genome-Based Analysis Reveals the Taxonomy and Diversity of the Family Idiomarinaceae.</title>
        <authorList>
            <person name="Liu Y."/>
            <person name="Lai Q."/>
            <person name="Shao Z."/>
        </authorList>
    </citation>
    <scope>NUCLEOTIDE SEQUENCE [LARGE SCALE GENOMIC DNA]</scope>
    <source>
        <strain evidence="6">SW15</strain>
    </source>
</reference>
<comment type="caution">
    <text evidence="5">The sequence shown here is derived from an EMBL/GenBank/DDBJ whole genome shotgun (WGS) entry which is preliminary data.</text>
</comment>
<dbReference type="PROSITE" id="PS50935">
    <property type="entry name" value="SSB"/>
    <property type="match status" value="1"/>
</dbReference>
<evidence type="ECO:0000313" key="6">
    <source>
        <dbReference type="Proteomes" id="UP000286678"/>
    </source>
</evidence>